<comment type="subcellular location">
    <subcellularLocation>
        <location evidence="1">Membrane</location>
    </subcellularLocation>
</comment>
<dbReference type="AlphaFoldDB" id="A0A699RWH9"/>
<feature type="domain" description="Protein kinase" evidence="9">
    <location>
        <begin position="46"/>
        <end position="101"/>
    </location>
</feature>
<dbReference type="InterPro" id="IPR051809">
    <property type="entry name" value="Plant_receptor-like_S/T_kinase"/>
</dbReference>
<organism evidence="10">
    <name type="scientific">Tanacetum cinerariifolium</name>
    <name type="common">Dalmatian daisy</name>
    <name type="synonym">Chrysanthemum cinerariifolium</name>
    <dbReference type="NCBI Taxonomy" id="118510"/>
    <lineage>
        <taxon>Eukaryota</taxon>
        <taxon>Viridiplantae</taxon>
        <taxon>Streptophyta</taxon>
        <taxon>Embryophyta</taxon>
        <taxon>Tracheophyta</taxon>
        <taxon>Spermatophyta</taxon>
        <taxon>Magnoliopsida</taxon>
        <taxon>eudicotyledons</taxon>
        <taxon>Gunneridae</taxon>
        <taxon>Pentapetalae</taxon>
        <taxon>asterids</taxon>
        <taxon>campanulids</taxon>
        <taxon>Asterales</taxon>
        <taxon>Asteraceae</taxon>
        <taxon>Asteroideae</taxon>
        <taxon>Anthemideae</taxon>
        <taxon>Anthemidinae</taxon>
        <taxon>Tanacetum</taxon>
    </lineage>
</organism>
<dbReference type="SUPFAM" id="SSF56112">
    <property type="entry name" value="Protein kinase-like (PK-like)"/>
    <property type="match status" value="1"/>
</dbReference>
<evidence type="ECO:0000256" key="3">
    <source>
        <dbReference type="ARBA" id="ARBA00022692"/>
    </source>
</evidence>
<accession>A0A699RWH9</accession>
<gene>
    <name evidence="10" type="ORF">Tci_859164</name>
</gene>
<dbReference type="InterPro" id="IPR000719">
    <property type="entry name" value="Prot_kinase_dom"/>
</dbReference>
<evidence type="ECO:0000256" key="6">
    <source>
        <dbReference type="ARBA" id="ARBA00023136"/>
    </source>
</evidence>
<name>A0A699RWH9_TANCI</name>
<comment type="caution">
    <text evidence="10">The sequence shown here is derived from an EMBL/GenBank/DDBJ whole genome shotgun (WGS) entry which is preliminary data.</text>
</comment>
<sequence>RSPSFKAAISSFIVSNTSNFAAMAANCVAIGSGGLLFSLFRATDGFPADNLIGEGGFSSVYKGILNSDDDRRVAIKVLHLQNRGAHKSFLAECEAWRNIRQ</sequence>
<protein>
    <submittedName>
        <fullName evidence="10">Leucine-rich repeat protein</fullName>
    </submittedName>
</protein>
<keyword evidence="7" id="KW-0067">ATP-binding</keyword>
<keyword evidence="4" id="KW-0677">Repeat</keyword>
<dbReference type="PANTHER" id="PTHR27008">
    <property type="entry name" value="OS04G0122200 PROTEIN"/>
    <property type="match status" value="1"/>
</dbReference>
<dbReference type="InterPro" id="IPR011009">
    <property type="entry name" value="Kinase-like_dom_sf"/>
</dbReference>
<evidence type="ECO:0000256" key="5">
    <source>
        <dbReference type="ARBA" id="ARBA00022989"/>
    </source>
</evidence>
<feature type="non-terminal residue" evidence="10">
    <location>
        <position position="1"/>
    </location>
</feature>
<evidence type="ECO:0000259" key="9">
    <source>
        <dbReference type="PROSITE" id="PS50011"/>
    </source>
</evidence>
<evidence type="ECO:0000313" key="10">
    <source>
        <dbReference type="EMBL" id="GFC87194.1"/>
    </source>
</evidence>
<dbReference type="InterPro" id="IPR017441">
    <property type="entry name" value="Protein_kinase_ATP_BS"/>
</dbReference>
<dbReference type="PANTHER" id="PTHR27008:SF596">
    <property type="entry name" value="OS02G0215500 PROTEIN"/>
    <property type="match status" value="1"/>
</dbReference>
<dbReference type="GO" id="GO:0005524">
    <property type="term" value="F:ATP binding"/>
    <property type="evidence" value="ECO:0007669"/>
    <property type="project" value="UniProtKB-UniRule"/>
</dbReference>
<evidence type="ECO:0000256" key="7">
    <source>
        <dbReference type="PROSITE-ProRule" id="PRU10141"/>
    </source>
</evidence>
<keyword evidence="3 8" id="KW-0812">Transmembrane</keyword>
<evidence type="ECO:0000256" key="2">
    <source>
        <dbReference type="ARBA" id="ARBA00022614"/>
    </source>
</evidence>
<keyword evidence="6 8" id="KW-0472">Membrane</keyword>
<evidence type="ECO:0000256" key="1">
    <source>
        <dbReference type="ARBA" id="ARBA00004370"/>
    </source>
</evidence>
<feature type="binding site" evidence="7">
    <location>
        <position position="76"/>
    </location>
    <ligand>
        <name>ATP</name>
        <dbReference type="ChEBI" id="CHEBI:30616"/>
    </ligand>
</feature>
<proteinExistence type="predicted"/>
<dbReference type="PROSITE" id="PS50011">
    <property type="entry name" value="PROTEIN_KINASE_DOM"/>
    <property type="match status" value="1"/>
</dbReference>
<dbReference type="GO" id="GO:0016020">
    <property type="term" value="C:membrane"/>
    <property type="evidence" value="ECO:0007669"/>
    <property type="project" value="UniProtKB-SubCell"/>
</dbReference>
<dbReference type="EMBL" id="BKCJ011109068">
    <property type="protein sequence ID" value="GFC87194.1"/>
    <property type="molecule type" value="Genomic_DNA"/>
</dbReference>
<feature type="non-terminal residue" evidence="10">
    <location>
        <position position="101"/>
    </location>
</feature>
<feature type="transmembrane region" description="Helical" evidence="8">
    <location>
        <begin position="20"/>
        <end position="40"/>
    </location>
</feature>
<evidence type="ECO:0000256" key="8">
    <source>
        <dbReference type="SAM" id="Phobius"/>
    </source>
</evidence>
<reference evidence="10" key="1">
    <citation type="journal article" date="2019" name="Sci. Rep.">
        <title>Draft genome of Tanacetum cinerariifolium, the natural source of mosquito coil.</title>
        <authorList>
            <person name="Yamashiro T."/>
            <person name="Shiraishi A."/>
            <person name="Satake H."/>
            <person name="Nakayama K."/>
        </authorList>
    </citation>
    <scope>NUCLEOTIDE SEQUENCE</scope>
</reference>
<keyword evidence="5 8" id="KW-1133">Transmembrane helix</keyword>
<keyword evidence="2" id="KW-0433">Leucine-rich repeat</keyword>
<dbReference type="PROSITE" id="PS00107">
    <property type="entry name" value="PROTEIN_KINASE_ATP"/>
    <property type="match status" value="1"/>
</dbReference>
<dbReference type="GO" id="GO:0004672">
    <property type="term" value="F:protein kinase activity"/>
    <property type="evidence" value="ECO:0007669"/>
    <property type="project" value="InterPro"/>
</dbReference>
<keyword evidence="7" id="KW-0547">Nucleotide-binding</keyword>
<evidence type="ECO:0000256" key="4">
    <source>
        <dbReference type="ARBA" id="ARBA00022737"/>
    </source>
</evidence>
<dbReference type="Gene3D" id="3.30.200.20">
    <property type="entry name" value="Phosphorylase Kinase, domain 1"/>
    <property type="match status" value="1"/>
</dbReference>